<dbReference type="KEGG" id="salk:FBQ74_04040"/>
<dbReference type="OrthoDB" id="6495095at2"/>
<reference evidence="4 5" key="1">
    <citation type="submission" date="2019-04" db="EMBL/GenBank/DDBJ databases">
        <title>Salinimonas iocasae sp. nov., a halophilic bacterium isolated from the outer tube casing of tubeworms in Okinawa Trough.</title>
        <authorList>
            <person name="Zhang H."/>
            <person name="Wang H."/>
            <person name="Li C."/>
        </authorList>
    </citation>
    <scope>NUCLEOTIDE SEQUENCE [LARGE SCALE GENOMIC DNA]</scope>
    <source>
        <strain evidence="4 5">KX18D6</strain>
    </source>
</reference>
<gene>
    <name evidence="4" type="ORF">FBQ74_04040</name>
</gene>
<feature type="domain" description="Fe/B12 periplasmic-binding" evidence="3">
    <location>
        <begin position="21"/>
        <end position="266"/>
    </location>
</feature>
<dbReference type="InterPro" id="IPR002491">
    <property type="entry name" value="ABC_transptr_periplasmic_BD"/>
</dbReference>
<dbReference type="NCBIfam" id="NF038402">
    <property type="entry name" value="TroA_like"/>
    <property type="match status" value="1"/>
</dbReference>
<dbReference type="InterPro" id="IPR050902">
    <property type="entry name" value="ABC_Transporter_SBP"/>
</dbReference>
<dbReference type="AlphaFoldDB" id="A0A5B7YAM2"/>
<dbReference type="GO" id="GO:0071281">
    <property type="term" value="P:cellular response to iron ion"/>
    <property type="evidence" value="ECO:0007669"/>
    <property type="project" value="TreeGrafter"/>
</dbReference>
<dbReference type="PANTHER" id="PTHR30535:SF34">
    <property type="entry name" value="MOLYBDATE-BINDING PROTEIN MOLA"/>
    <property type="match status" value="1"/>
</dbReference>
<evidence type="ECO:0000256" key="2">
    <source>
        <dbReference type="SAM" id="SignalP"/>
    </source>
</evidence>
<dbReference type="SUPFAM" id="SSF53807">
    <property type="entry name" value="Helical backbone' metal receptor"/>
    <property type="match status" value="1"/>
</dbReference>
<name>A0A5B7YAM2_9ALTE</name>
<accession>A0A5B7YAM2</accession>
<organism evidence="4 5">
    <name type="scientific">Salinimonas iocasae</name>
    <dbReference type="NCBI Taxonomy" id="2572577"/>
    <lineage>
        <taxon>Bacteria</taxon>
        <taxon>Pseudomonadati</taxon>
        <taxon>Pseudomonadota</taxon>
        <taxon>Gammaproteobacteria</taxon>
        <taxon>Alteromonadales</taxon>
        <taxon>Alteromonadaceae</taxon>
        <taxon>Alteromonas/Salinimonas group</taxon>
        <taxon>Salinimonas</taxon>
    </lineage>
</organism>
<proteinExistence type="predicted"/>
<dbReference type="InterPro" id="IPR054828">
    <property type="entry name" value="Vit_B12_bind_prot"/>
</dbReference>
<keyword evidence="1 2" id="KW-0732">Signal</keyword>
<dbReference type="PANTHER" id="PTHR30535">
    <property type="entry name" value="VITAMIN B12-BINDING PROTEIN"/>
    <property type="match status" value="1"/>
</dbReference>
<dbReference type="PROSITE" id="PS50983">
    <property type="entry name" value="FE_B12_PBP"/>
    <property type="match status" value="1"/>
</dbReference>
<feature type="signal peptide" evidence="2">
    <location>
        <begin position="1"/>
        <end position="19"/>
    </location>
</feature>
<dbReference type="Pfam" id="PF01497">
    <property type="entry name" value="Peripla_BP_2"/>
    <property type="match status" value="1"/>
</dbReference>
<keyword evidence="5" id="KW-1185">Reference proteome</keyword>
<dbReference type="Gene3D" id="3.40.50.1980">
    <property type="entry name" value="Nitrogenase molybdenum iron protein domain"/>
    <property type="match status" value="2"/>
</dbReference>
<evidence type="ECO:0000256" key="1">
    <source>
        <dbReference type="ARBA" id="ARBA00022729"/>
    </source>
</evidence>
<dbReference type="Proteomes" id="UP000304912">
    <property type="component" value="Chromosome"/>
</dbReference>
<protein>
    <submittedName>
        <fullName evidence="4">Cobalamin-binding protein</fullName>
    </submittedName>
</protein>
<dbReference type="RefSeq" id="WP_139755443.1">
    <property type="nucleotide sequence ID" value="NZ_CP039852.1"/>
</dbReference>
<dbReference type="EMBL" id="CP039852">
    <property type="protein sequence ID" value="QCZ92694.1"/>
    <property type="molecule type" value="Genomic_DNA"/>
</dbReference>
<feature type="chain" id="PRO_5022676519" evidence="2">
    <location>
        <begin position="20"/>
        <end position="267"/>
    </location>
</feature>
<evidence type="ECO:0000259" key="3">
    <source>
        <dbReference type="PROSITE" id="PS50983"/>
    </source>
</evidence>
<sequence length="267" mass="29801">MVRILCVTVLVLLCRPALAQSVVTLSPHLTEWVYSLGQQHKLLAVSAYSDYPQAAKSLPRVADANGVNVKAIVKLQPDVILAWRGGNKPQDIARLRQLGFNVFESQPMVLGDISKELRQLGEILEAADRAKKLAENFDKQLSQIASQFDSASPVSVFYYMWNAPLMSAGPDAWASKLLAQCQVKTLFHDAHVDYPQVSVQEVIRRQPDLLVAATTRSLSTEQAFWSSHENVLKAPVLVVNPDIFSRYTLRLIPELRSLCKQIHQTDD</sequence>
<evidence type="ECO:0000313" key="4">
    <source>
        <dbReference type="EMBL" id="QCZ92694.1"/>
    </source>
</evidence>
<evidence type="ECO:0000313" key="5">
    <source>
        <dbReference type="Proteomes" id="UP000304912"/>
    </source>
</evidence>